<accession>A0A318J008</accession>
<dbReference type="Proteomes" id="UP000247792">
    <property type="component" value="Unassembled WGS sequence"/>
</dbReference>
<dbReference type="PANTHER" id="PTHR13774:SF39">
    <property type="entry name" value="BIOSYNTHESIS PROTEIN, PUTATIVE-RELATED"/>
    <property type="match status" value="1"/>
</dbReference>
<comment type="caution">
    <text evidence="4">The sequence shown here is derived from an EMBL/GenBank/DDBJ whole genome shotgun (WGS) entry which is preliminary data.</text>
</comment>
<keyword evidence="2" id="KW-0413">Isomerase</keyword>
<dbReference type="RefSeq" id="WP_211324431.1">
    <property type="nucleotide sequence ID" value="NZ_QJKB01000017.1"/>
</dbReference>
<dbReference type="Pfam" id="PF02567">
    <property type="entry name" value="PhzC-PhzF"/>
    <property type="match status" value="1"/>
</dbReference>
<dbReference type="NCBIfam" id="TIGR00654">
    <property type="entry name" value="PhzF_family"/>
    <property type="match status" value="1"/>
</dbReference>
<evidence type="ECO:0000256" key="2">
    <source>
        <dbReference type="ARBA" id="ARBA00023235"/>
    </source>
</evidence>
<dbReference type="AlphaFoldDB" id="A0A318J008"/>
<sequence>MVKPIEVHIVHAFTQENEGGNPAGVVLNADSYTTEQKLQIARAVGLSETAFVSNSDCATYKLEFFTPNRQIAHCGHATVATFSLLRELGKVSEGLCSKQTIDGNRDILIKGELAFMQQSTPRYQSISADDSDGFANLYERILQSMGLTEHDLLRDRLPSIINTGNAFLAIPIIGRECLANIQPDHEEIGNISEELDLVGFYPFTLDVQDNSHAASTRMFAPRYGIGEEAATGTAAGPLACLLYTQYNIPGPTFQIEQGVLMEPASPSLIKVELEIHKGQIPSLMVGGRARVAKTMAVRI</sequence>
<dbReference type="Gene3D" id="3.10.310.10">
    <property type="entry name" value="Diaminopimelate Epimerase, Chain A, domain 1"/>
    <property type="match status" value="2"/>
</dbReference>
<organism evidence="4 5">
    <name type="scientific">Undibacterium pigrum</name>
    <dbReference type="NCBI Taxonomy" id="401470"/>
    <lineage>
        <taxon>Bacteria</taxon>
        <taxon>Pseudomonadati</taxon>
        <taxon>Pseudomonadota</taxon>
        <taxon>Betaproteobacteria</taxon>
        <taxon>Burkholderiales</taxon>
        <taxon>Oxalobacteraceae</taxon>
        <taxon>Undibacterium</taxon>
    </lineage>
</organism>
<dbReference type="GO" id="GO:0005737">
    <property type="term" value="C:cytoplasm"/>
    <property type="evidence" value="ECO:0007669"/>
    <property type="project" value="TreeGrafter"/>
</dbReference>
<name>A0A318J008_9BURK</name>
<feature type="active site" evidence="3">
    <location>
        <position position="48"/>
    </location>
</feature>
<dbReference type="EMBL" id="QJKB01000017">
    <property type="protein sequence ID" value="PXX37258.1"/>
    <property type="molecule type" value="Genomic_DNA"/>
</dbReference>
<dbReference type="GO" id="GO:0016853">
    <property type="term" value="F:isomerase activity"/>
    <property type="evidence" value="ECO:0007669"/>
    <property type="project" value="UniProtKB-KW"/>
</dbReference>
<gene>
    <name evidence="4" type="ORF">DFR42_11721</name>
</gene>
<dbReference type="InterPro" id="IPR003719">
    <property type="entry name" value="Phenazine_PhzF-like"/>
</dbReference>
<dbReference type="PIRSF" id="PIRSF016184">
    <property type="entry name" value="PhzC_PhzF"/>
    <property type="match status" value="1"/>
</dbReference>
<reference evidence="4 5" key="1">
    <citation type="submission" date="2018-05" db="EMBL/GenBank/DDBJ databases">
        <title>Genomic Encyclopedia of Type Strains, Phase IV (KMG-IV): sequencing the most valuable type-strain genomes for metagenomic binning, comparative biology and taxonomic classification.</title>
        <authorList>
            <person name="Goeker M."/>
        </authorList>
    </citation>
    <scope>NUCLEOTIDE SEQUENCE [LARGE SCALE GENOMIC DNA]</scope>
    <source>
        <strain evidence="4 5">DSM 19792</strain>
    </source>
</reference>
<evidence type="ECO:0000256" key="1">
    <source>
        <dbReference type="ARBA" id="ARBA00008270"/>
    </source>
</evidence>
<evidence type="ECO:0000313" key="5">
    <source>
        <dbReference type="Proteomes" id="UP000247792"/>
    </source>
</evidence>
<evidence type="ECO:0000313" key="4">
    <source>
        <dbReference type="EMBL" id="PXX37258.1"/>
    </source>
</evidence>
<dbReference type="PANTHER" id="PTHR13774">
    <property type="entry name" value="PHENAZINE BIOSYNTHESIS PROTEIN"/>
    <property type="match status" value="1"/>
</dbReference>
<keyword evidence="5" id="KW-1185">Reference proteome</keyword>
<dbReference type="SUPFAM" id="SSF54506">
    <property type="entry name" value="Diaminopimelate epimerase-like"/>
    <property type="match status" value="1"/>
</dbReference>
<protein>
    <submittedName>
        <fullName evidence="4">PhzF family phenazine biosynthesis protein</fullName>
    </submittedName>
</protein>
<proteinExistence type="inferred from homology"/>
<evidence type="ECO:0000256" key="3">
    <source>
        <dbReference type="PIRSR" id="PIRSR016184-1"/>
    </source>
</evidence>
<comment type="similarity">
    <text evidence="1">Belongs to the PhzF family.</text>
</comment>